<accession>A0ABN1ZEJ8</accession>
<dbReference type="InterPro" id="IPR050228">
    <property type="entry name" value="Carboxylesterase_BioH"/>
</dbReference>
<dbReference type="GO" id="GO:0016787">
    <property type="term" value="F:hydrolase activity"/>
    <property type="evidence" value="ECO:0007669"/>
    <property type="project" value="UniProtKB-KW"/>
</dbReference>
<evidence type="ECO:0000256" key="1">
    <source>
        <dbReference type="SAM" id="MobiDB-lite"/>
    </source>
</evidence>
<gene>
    <name evidence="3" type="ORF">GCM10009627_14310</name>
</gene>
<dbReference type="PRINTS" id="PR00111">
    <property type="entry name" value="ABHYDROLASE"/>
</dbReference>
<dbReference type="PANTHER" id="PTHR43194:SF2">
    <property type="entry name" value="PEROXISOMAL MEMBRANE PROTEIN LPX1"/>
    <property type="match status" value="1"/>
</dbReference>
<name>A0ABN1ZEJ8_9MICO</name>
<comment type="caution">
    <text evidence="3">The sequence shown here is derived from an EMBL/GenBank/DDBJ whole genome shotgun (WGS) entry which is preliminary data.</text>
</comment>
<organism evidence="3 4">
    <name type="scientific">Curtobacterium herbarum</name>
    <dbReference type="NCBI Taxonomy" id="150122"/>
    <lineage>
        <taxon>Bacteria</taxon>
        <taxon>Bacillati</taxon>
        <taxon>Actinomycetota</taxon>
        <taxon>Actinomycetes</taxon>
        <taxon>Micrococcales</taxon>
        <taxon>Microbacteriaceae</taxon>
        <taxon>Curtobacterium</taxon>
    </lineage>
</organism>
<feature type="domain" description="AB hydrolase-1" evidence="2">
    <location>
        <begin position="60"/>
        <end position="197"/>
    </location>
</feature>
<feature type="region of interest" description="Disordered" evidence="1">
    <location>
        <begin position="1"/>
        <end position="22"/>
    </location>
</feature>
<keyword evidence="4" id="KW-1185">Reference proteome</keyword>
<evidence type="ECO:0000313" key="4">
    <source>
        <dbReference type="Proteomes" id="UP001501742"/>
    </source>
</evidence>
<dbReference type="PANTHER" id="PTHR43194">
    <property type="entry name" value="HYDROLASE ALPHA/BETA FOLD FAMILY"/>
    <property type="match status" value="1"/>
</dbReference>
<dbReference type="Gene3D" id="3.40.50.1820">
    <property type="entry name" value="alpha/beta hydrolase"/>
    <property type="match status" value="1"/>
</dbReference>
<sequence length="298" mass="31289">MGRVGGGIPLESESSIGGSGPGSVPLKAFPRLVSVEATTRTVTTADGTEIATLVWPGAGPTVVVLHGLAGSSREFVPTAEALAGHSVVLVDQRGHGRSTRRPADTSRAAFVADVVAVIDALTAPPVVLVGQSMGAHTAMLVAAARPDLVRGLVLLEVDQGSGTPEDHAALGAFFRSWPTPFADRAAARAELGDGALAEAWVADLEERPDGLHPRFDADVVQSTIEAVGTPRWAEWESVTAPTLVLYADGGMFTAEQQQEFVRRGRSVTVGRLHDASHDAHLDAFDQWIDALRSWVALM</sequence>
<proteinExistence type="predicted"/>
<evidence type="ECO:0000259" key="2">
    <source>
        <dbReference type="Pfam" id="PF00561"/>
    </source>
</evidence>
<dbReference type="Proteomes" id="UP001501742">
    <property type="component" value="Unassembled WGS sequence"/>
</dbReference>
<dbReference type="InterPro" id="IPR000073">
    <property type="entry name" value="AB_hydrolase_1"/>
</dbReference>
<keyword evidence="3" id="KW-0378">Hydrolase</keyword>
<dbReference type="Pfam" id="PF00561">
    <property type="entry name" value="Abhydrolase_1"/>
    <property type="match status" value="1"/>
</dbReference>
<evidence type="ECO:0000313" key="3">
    <source>
        <dbReference type="EMBL" id="GAA1493085.1"/>
    </source>
</evidence>
<dbReference type="InterPro" id="IPR029058">
    <property type="entry name" value="AB_hydrolase_fold"/>
</dbReference>
<dbReference type="SUPFAM" id="SSF53474">
    <property type="entry name" value="alpha/beta-Hydrolases"/>
    <property type="match status" value="1"/>
</dbReference>
<protein>
    <submittedName>
        <fullName evidence="3">Alpha/beta hydrolase</fullName>
    </submittedName>
</protein>
<dbReference type="EMBL" id="BAAAJX010000005">
    <property type="protein sequence ID" value="GAA1493085.1"/>
    <property type="molecule type" value="Genomic_DNA"/>
</dbReference>
<reference evidence="3 4" key="1">
    <citation type="journal article" date="2019" name="Int. J. Syst. Evol. Microbiol.">
        <title>The Global Catalogue of Microorganisms (GCM) 10K type strain sequencing project: providing services to taxonomists for standard genome sequencing and annotation.</title>
        <authorList>
            <consortium name="The Broad Institute Genomics Platform"/>
            <consortium name="The Broad Institute Genome Sequencing Center for Infectious Disease"/>
            <person name="Wu L."/>
            <person name="Ma J."/>
        </authorList>
    </citation>
    <scope>NUCLEOTIDE SEQUENCE [LARGE SCALE GENOMIC DNA]</scope>
    <source>
        <strain evidence="3 4">JCM 12140</strain>
    </source>
</reference>